<feature type="domain" description="WYL" evidence="2">
    <location>
        <begin position="192"/>
        <end position="250"/>
    </location>
</feature>
<feature type="compositionally biased region" description="Low complexity" evidence="1">
    <location>
        <begin position="16"/>
        <end position="30"/>
    </location>
</feature>
<accession>A0A4Q2S864</accession>
<dbReference type="AlphaFoldDB" id="A0A4Q2S864"/>
<dbReference type="InterPro" id="IPR026881">
    <property type="entry name" value="WYL_dom"/>
</dbReference>
<organism evidence="3 4">
    <name type="scientific">Nocardioides ganghwensis</name>
    <dbReference type="NCBI Taxonomy" id="252230"/>
    <lineage>
        <taxon>Bacteria</taxon>
        <taxon>Bacillati</taxon>
        <taxon>Actinomycetota</taxon>
        <taxon>Actinomycetes</taxon>
        <taxon>Propionibacteriales</taxon>
        <taxon>Nocardioidaceae</taxon>
        <taxon>Nocardioides</taxon>
    </lineage>
</organism>
<sequence>MPAPREHRRPRGHGGRAAPAPSLRRLLSSPVSTPRSADSGHDGRPTGSRAGETPMPPGRSAVIAMQRLARILAVLDDAGVVGATAERLISVAGYGDKAPEDQLGVDLKNLKKQGWQIDNVAPAGAPGRYRMVSGDNRLQVKLTAPQRAALQRAVLLAERSDLAKRLGVRPAAVPEGIGSIVIRKPKGDKLSLAFQSVQLRSRIRFTYKGTSRLVHPGTVRFQNYKWYLSGVEDGSDLVKHFVVSEMSDIALETPGTGAEVPSARRIPLHPLRWEVDAPTEVTLRTTRDFVPDVIRWLNEPDTQVERDDAVDLTYTVTHRHAFRARLYVLGPRVTITQGADVYDELVVELRDMAGL</sequence>
<dbReference type="PROSITE" id="PS52050">
    <property type="entry name" value="WYL"/>
    <property type="match status" value="1"/>
</dbReference>
<gene>
    <name evidence="3" type="ORF">EUA07_16570</name>
</gene>
<comment type="caution">
    <text evidence="3">The sequence shown here is derived from an EMBL/GenBank/DDBJ whole genome shotgun (WGS) entry which is preliminary data.</text>
</comment>
<dbReference type="EMBL" id="SDWU01000019">
    <property type="protein sequence ID" value="RYB99438.1"/>
    <property type="molecule type" value="Genomic_DNA"/>
</dbReference>
<dbReference type="Proteomes" id="UP000293291">
    <property type="component" value="Unassembled WGS sequence"/>
</dbReference>
<protein>
    <submittedName>
        <fullName evidence="3">WYL domain-containing protein</fullName>
    </submittedName>
</protein>
<proteinExistence type="predicted"/>
<evidence type="ECO:0000256" key="1">
    <source>
        <dbReference type="SAM" id="MobiDB-lite"/>
    </source>
</evidence>
<feature type="compositionally biased region" description="Basic residues" evidence="1">
    <location>
        <begin position="1"/>
        <end position="14"/>
    </location>
</feature>
<evidence type="ECO:0000313" key="4">
    <source>
        <dbReference type="Proteomes" id="UP000293291"/>
    </source>
</evidence>
<evidence type="ECO:0000259" key="2">
    <source>
        <dbReference type="Pfam" id="PF13280"/>
    </source>
</evidence>
<feature type="region of interest" description="Disordered" evidence="1">
    <location>
        <begin position="1"/>
        <end position="58"/>
    </location>
</feature>
<keyword evidence="4" id="KW-1185">Reference proteome</keyword>
<reference evidence="3 4" key="1">
    <citation type="submission" date="2019-01" db="EMBL/GenBank/DDBJ databases">
        <title>Novel species of Nocardioides.</title>
        <authorList>
            <person name="Liu Q."/>
            <person name="Xin Y.-H."/>
        </authorList>
    </citation>
    <scope>NUCLEOTIDE SEQUENCE [LARGE SCALE GENOMIC DNA]</scope>
    <source>
        <strain evidence="3 4">CGMCC 4.6875</strain>
    </source>
</reference>
<evidence type="ECO:0000313" key="3">
    <source>
        <dbReference type="EMBL" id="RYB99438.1"/>
    </source>
</evidence>
<name>A0A4Q2S864_9ACTN</name>
<dbReference type="Pfam" id="PF13280">
    <property type="entry name" value="WYL"/>
    <property type="match status" value="1"/>
</dbReference>